<reference evidence="1" key="1">
    <citation type="thesis" date="2020" institute="ProQuest LLC" country="789 East Eisenhower Parkway, Ann Arbor, MI, USA">
        <title>Comparative Genomics and Chromosome Evolution.</title>
        <authorList>
            <person name="Mudd A.B."/>
        </authorList>
    </citation>
    <scope>NUCLEOTIDE SEQUENCE</scope>
    <source>
        <strain evidence="1">237g6f4</strain>
        <tissue evidence="1">Blood</tissue>
    </source>
</reference>
<dbReference type="EMBL" id="WNYA01000007">
    <property type="protein sequence ID" value="KAG8562897.1"/>
    <property type="molecule type" value="Genomic_DNA"/>
</dbReference>
<sequence>MPHSGTAHSTFLLDHLAVKALINPPANPGPNANLLQQCCKSKWAKNLVFSCFSLKFKFFWFSLHKKLLRIFFKVESKCNIVCSYVAPKLRYAPD</sequence>
<evidence type="ECO:0000313" key="2">
    <source>
        <dbReference type="Proteomes" id="UP000824782"/>
    </source>
</evidence>
<keyword evidence="2" id="KW-1185">Reference proteome</keyword>
<name>A0AAV7ANZ2_ENGPU</name>
<proteinExistence type="predicted"/>
<organism evidence="1 2">
    <name type="scientific">Engystomops pustulosus</name>
    <name type="common">Tungara frog</name>
    <name type="synonym">Physalaemus pustulosus</name>
    <dbReference type="NCBI Taxonomy" id="76066"/>
    <lineage>
        <taxon>Eukaryota</taxon>
        <taxon>Metazoa</taxon>
        <taxon>Chordata</taxon>
        <taxon>Craniata</taxon>
        <taxon>Vertebrata</taxon>
        <taxon>Euteleostomi</taxon>
        <taxon>Amphibia</taxon>
        <taxon>Batrachia</taxon>
        <taxon>Anura</taxon>
        <taxon>Neobatrachia</taxon>
        <taxon>Hyloidea</taxon>
        <taxon>Leptodactylidae</taxon>
        <taxon>Leiuperinae</taxon>
        <taxon>Engystomops</taxon>
    </lineage>
</organism>
<gene>
    <name evidence="1" type="ORF">GDO81_015858</name>
</gene>
<dbReference type="Proteomes" id="UP000824782">
    <property type="component" value="Unassembled WGS sequence"/>
</dbReference>
<protein>
    <submittedName>
        <fullName evidence="1">Uncharacterized protein</fullName>
    </submittedName>
</protein>
<accession>A0AAV7ANZ2</accession>
<dbReference type="AlphaFoldDB" id="A0AAV7ANZ2"/>
<comment type="caution">
    <text evidence="1">The sequence shown here is derived from an EMBL/GenBank/DDBJ whole genome shotgun (WGS) entry which is preliminary data.</text>
</comment>
<evidence type="ECO:0000313" key="1">
    <source>
        <dbReference type="EMBL" id="KAG8562897.1"/>
    </source>
</evidence>